<accession>A0ABD0R8T7</accession>
<evidence type="ECO:0000313" key="2">
    <source>
        <dbReference type="EMBL" id="KAL0194410.1"/>
    </source>
</evidence>
<keyword evidence="3" id="KW-1185">Reference proteome</keyword>
<proteinExistence type="predicted"/>
<dbReference type="EMBL" id="JAMKFB020000005">
    <property type="protein sequence ID" value="KAL0194410.1"/>
    <property type="molecule type" value="Genomic_DNA"/>
</dbReference>
<comment type="caution">
    <text evidence="2">The sequence shown here is derived from an EMBL/GenBank/DDBJ whole genome shotgun (WGS) entry which is preliminary data.</text>
</comment>
<name>A0ABD0R8T7_CIRMR</name>
<feature type="non-terminal residue" evidence="2">
    <location>
        <position position="1"/>
    </location>
</feature>
<gene>
    <name evidence="2" type="ORF">M9458_012706</name>
</gene>
<protein>
    <submittedName>
        <fullName evidence="2">Uncharacterized protein</fullName>
    </submittedName>
</protein>
<dbReference type="AlphaFoldDB" id="A0ABD0R8T7"/>
<evidence type="ECO:0000256" key="1">
    <source>
        <dbReference type="SAM" id="MobiDB-lite"/>
    </source>
</evidence>
<evidence type="ECO:0000313" key="3">
    <source>
        <dbReference type="Proteomes" id="UP001529510"/>
    </source>
</evidence>
<reference evidence="2 3" key="1">
    <citation type="submission" date="2024-05" db="EMBL/GenBank/DDBJ databases">
        <title>Genome sequencing and assembly of Indian major carp, Cirrhinus mrigala (Hamilton, 1822).</title>
        <authorList>
            <person name="Mohindra V."/>
            <person name="Chowdhury L.M."/>
            <person name="Lal K."/>
            <person name="Jena J.K."/>
        </authorList>
    </citation>
    <scope>NUCLEOTIDE SEQUENCE [LARGE SCALE GENOMIC DNA]</scope>
    <source>
        <strain evidence="2">CM1030</strain>
        <tissue evidence="2">Blood</tissue>
    </source>
</reference>
<dbReference type="Proteomes" id="UP001529510">
    <property type="component" value="Unassembled WGS sequence"/>
</dbReference>
<organism evidence="2 3">
    <name type="scientific">Cirrhinus mrigala</name>
    <name type="common">Mrigala</name>
    <dbReference type="NCBI Taxonomy" id="683832"/>
    <lineage>
        <taxon>Eukaryota</taxon>
        <taxon>Metazoa</taxon>
        <taxon>Chordata</taxon>
        <taxon>Craniata</taxon>
        <taxon>Vertebrata</taxon>
        <taxon>Euteleostomi</taxon>
        <taxon>Actinopterygii</taxon>
        <taxon>Neopterygii</taxon>
        <taxon>Teleostei</taxon>
        <taxon>Ostariophysi</taxon>
        <taxon>Cypriniformes</taxon>
        <taxon>Cyprinidae</taxon>
        <taxon>Labeoninae</taxon>
        <taxon>Labeonini</taxon>
        <taxon>Cirrhinus</taxon>
    </lineage>
</organism>
<feature type="region of interest" description="Disordered" evidence="1">
    <location>
        <begin position="17"/>
        <end position="52"/>
    </location>
</feature>
<feature type="non-terminal residue" evidence="2">
    <location>
        <position position="74"/>
    </location>
</feature>
<sequence length="74" mass="8140">DHLTGFLLSSPPALPPFVPSLRSEDDTSNFEEPERPPRPTAAAQRDHPRAGFHGRDLPFVGWCFSRALTALAKS</sequence>